<gene>
    <name evidence="2" type="ORF">CTI12_AA355820</name>
</gene>
<evidence type="ECO:0000259" key="1">
    <source>
        <dbReference type="Pfam" id="PF03478"/>
    </source>
</evidence>
<reference evidence="2 3" key="1">
    <citation type="journal article" date="2018" name="Mol. Plant">
        <title>The genome of Artemisia annua provides insight into the evolution of Asteraceae family and artemisinin biosynthesis.</title>
        <authorList>
            <person name="Shen Q."/>
            <person name="Zhang L."/>
            <person name="Liao Z."/>
            <person name="Wang S."/>
            <person name="Yan T."/>
            <person name="Shi P."/>
            <person name="Liu M."/>
            <person name="Fu X."/>
            <person name="Pan Q."/>
            <person name="Wang Y."/>
            <person name="Lv Z."/>
            <person name="Lu X."/>
            <person name="Zhang F."/>
            <person name="Jiang W."/>
            <person name="Ma Y."/>
            <person name="Chen M."/>
            <person name="Hao X."/>
            <person name="Li L."/>
            <person name="Tang Y."/>
            <person name="Lv G."/>
            <person name="Zhou Y."/>
            <person name="Sun X."/>
            <person name="Brodelius P.E."/>
            <person name="Rose J.K.C."/>
            <person name="Tang K."/>
        </authorList>
    </citation>
    <scope>NUCLEOTIDE SEQUENCE [LARGE SCALE GENOMIC DNA]</scope>
    <source>
        <strain evidence="3">cv. Huhao1</strain>
        <tissue evidence="2">Leaf</tissue>
    </source>
</reference>
<dbReference type="PANTHER" id="PTHR33127">
    <property type="entry name" value="TRANSMEMBRANE PROTEIN"/>
    <property type="match status" value="1"/>
</dbReference>
<evidence type="ECO:0000313" key="3">
    <source>
        <dbReference type="Proteomes" id="UP000245207"/>
    </source>
</evidence>
<dbReference type="AlphaFoldDB" id="A0A2U1MQ91"/>
<comment type="caution">
    <text evidence="2">The sequence shown here is derived from an EMBL/GenBank/DDBJ whole genome shotgun (WGS) entry which is preliminary data.</text>
</comment>
<feature type="domain" description="KIB1-4 beta-propeller" evidence="1">
    <location>
        <begin position="416"/>
        <end position="640"/>
    </location>
</feature>
<proteinExistence type="predicted"/>
<keyword evidence="3" id="KW-1185">Reference proteome</keyword>
<dbReference type="PANTHER" id="PTHR33127:SF5">
    <property type="entry name" value="TRANSMEMBRANE PROTEIN"/>
    <property type="match status" value="1"/>
</dbReference>
<name>A0A2U1MQ91_ARTAN</name>
<accession>A0A2U1MQ91</accession>
<dbReference type="OrthoDB" id="1863935at2759"/>
<protein>
    <recommendedName>
        <fullName evidence="1">KIB1-4 beta-propeller domain-containing protein</fullName>
    </recommendedName>
</protein>
<evidence type="ECO:0000313" key="2">
    <source>
        <dbReference type="EMBL" id="PWA63441.1"/>
    </source>
</evidence>
<feature type="domain" description="KIB1-4 beta-propeller" evidence="1">
    <location>
        <begin position="48"/>
        <end position="261"/>
    </location>
</feature>
<organism evidence="2 3">
    <name type="scientific">Artemisia annua</name>
    <name type="common">Sweet wormwood</name>
    <dbReference type="NCBI Taxonomy" id="35608"/>
    <lineage>
        <taxon>Eukaryota</taxon>
        <taxon>Viridiplantae</taxon>
        <taxon>Streptophyta</taxon>
        <taxon>Embryophyta</taxon>
        <taxon>Tracheophyta</taxon>
        <taxon>Spermatophyta</taxon>
        <taxon>Magnoliopsida</taxon>
        <taxon>eudicotyledons</taxon>
        <taxon>Gunneridae</taxon>
        <taxon>Pentapetalae</taxon>
        <taxon>asterids</taxon>
        <taxon>campanulids</taxon>
        <taxon>Asterales</taxon>
        <taxon>Asteraceae</taxon>
        <taxon>Asteroideae</taxon>
        <taxon>Anthemideae</taxon>
        <taxon>Artemisiinae</taxon>
        <taxon>Artemisia</taxon>
    </lineage>
</organism>
<dbReference type="Proteomes" id="UP000245207">
    <property type="component" value="Unassembled WGS sequence"/>
</dbReference>
<dbReference type="InterPro" id="IPR005174">
    <property type="entry name" value="KIB1-4_b-propeller"/>
</dbReference>
<dbReference type="Pfam" id="PF03478">
    <property type="entry name" value="Beta-prop_KIB1-4"/>
    <property type="match status" value="2"/>
</dbReference>
<dbReference type="EMBL" id="PKPP01004639">
    <property type="protein sequence ID" value="PWA63441.1"/>
    <property type="molecule type" value="Genomic_DNA"/>
</dbReference>
<sequence>MDQKPVSCGGSGSEVCYQLPPLSAKYPWLVAHGTEDQTFYTVNDQLCRYRCQIPELIGRNIRGHFHGWVVLSNRNNVMWSIWNPVTGKIIHLPPLILKDESYESGLDCCLSSPPDDPSSVLLLTRTAKPTFIFCRLDYKRKGLEWNETSYAKQLKRIVGYDGFLKGPTIFNGKVYALHTGYNHLVIQVNIVVKDSGVLLKNAQKKTLGNVYLFKWDMTTSMRLEQMEKKDRKDYMKTSMMWEEMVDLKDALFFVDLSRDYSIFYRRAIASELGGYVHIHYEMCNMIYSYDFQDKTISLSSSKLSPSSHLSLWEGVRLEGEAKWTQEKDDNDDKKTIMIMELCVGVEYMHFRATCKRCHLAAPLIQWSNKTSLASLKRYSVASPWLMVVDKNRGFLTFTDPMFGDKYFMKKLEVSVSLRYEKICCSRYGWLLFYSSYFGSDRDLVFFNPFTNDIRKLPHVGRYLDTCSFSASPTSPNCMVIGFTLNGEPQAYIHSVGRERFWRMLRLGPDPYPICFPTFYSQDVYALCKEGELYVLKNFAREDYSWEQVVAARTSSCPFSPQQFLVKRDQHLLLVTVGKFGEYVEVFKLNNCAKEWEKIDCLGRHMIYISGRTCLCIEAKTPEMENKIYFPRLHSKNGKIVFYSLETSRYHTFSGKNIIEDVTYGLEHVYPHTWIEPSWS</sequence>